<evidence type="ECO:0000256" key="1">
    <source>
        <dbReference type="SAM" id="MobiDB-lite"/>
    </source>
</evidence>
<reference evidence="3 4" key="1">
    <citation type="submission" date="2024-09" db="EMBL/GenBank/DDBJ databases">
        <authorList>
            <consortium name="All-Russian atlas of soil microorganisms"/>
            <consortium name="as a basis for the search for new antimicrobial producers and enzymes with unique properties"/>
            <person name="Sokolova E.A."/>
            <person name="Voronina E.N."/>
        </authorList>
    </citation>
    <scope>NUCLEOTIDE SEQUENCE [LARGE SCALE GENOMIC DNA]</scope>
    <source>
        <strain evidence="3 4">AF-22b-331.1</strain>
    </source>
</reference>
<evidence type="ECO:0000313" key="4">
    <source>
        <dbReference type="Proteomes" id="UP001605261"/>
    </source>
</evidence>
<name>A0ABW7D2Z0_9GAMM</name>
<sequence length="472" mass="52115">MKLQMSWILAAGFNLLLASPAWSYKCPDGSKDGISSVGLSTASTFSDENREAALPATIFMDRTGDLYPSASVPVDRNQFVSVGHDKFKAGRLKEYFRQIAARDKTILATLSRDAGMKDVAVSEFSDAFWEDYQAARRMQIGAEVQQLASGAATQQPRPVVVLVHGYRNSYCDAQTWYRPLTERLRAIDPDVRVIELYWDGLAGGRFVTLWTRAQWNMPLVGVGLRRVINDIPAQIPLRFVGHSSGLPMLGSAFGDASQAFLKGCPSPREKRRPGDARSPEYGDTGLPDGCKPASAAFLQREGCYYYRVRGVACPRTAQFDKDTYRFSERHDLRLAGIAPAASPDTFYRYAPESRFPLSRIALATNPRDSATAKYGYGSLACKAFGSSCLSVMPELAFKTLSNAYGASNTTIAVWNFDKSDGTQTPRVFPYWTTRHSVEGWSQNSLFEPFLRFVLTDEIPAEGSDAVQIKLGG</sequence>
<organism evidence="3 4">
    <name type="scientific">Stenotrophomonas nematodicola</name>
    <dbReference type="NCBI Taxonomy" id="2656746"/>
    <lineage>
        <taxon>Bacteria</taxon>
        <taxon>Pseudomonadati</taxon>
        <taxon>Pseudomonadota</taxon>
        <taxon>Gammaproteobacteria</taxon>
        <taxon>Lysobacterales</taxon>
        <taxon>Lysobacteraceae</taxon>
        <taxon>Stenotrophomonas</taxon>
    </lineage>
</organism>
<dbReference type="Proteomes" id="UP001605261">
    <property type="component" value="Unassembled WGS sequence"/>
</dbReference>
<dbReference type="Gene3D" id="3.40.50.1820">
    <property type="entry name" value="alpha/beta hydrolase"/>
    <property type="match status" value="1"/>
</dbReference>
<comment type="caution">
    <text evidence="3">The sequence shown here is derived from an EMBL/GenBank/DDBJ whole genome shotgun (WGS) entry which is preliminary data.</text>
</comment>
<accession>A0ABW7D2Z0</accession>
<feature type="chain" id="PRO_5047031458" description="Alpha/beta hydrolase" evidence="2">
    <location>
        <begin position="24"/>
        <end position="472"/>
    </location>
</feature>
<keyword evidence="2" id="KW-0732">Signal</keyword>
<feature type="region of interest" description="Disordered" evidence="1">
    <location>
        <begin position="263"/>
        <end position="286"/>
    </location>
</feature>
<feature type="signal peptide" evidence="2">
    <location>
        <begin position="1"/>
        <end position="23"/>
    </location>
</feature>
<evidence type="ECO:0008006" key="5">
    <source>
        <dbReference type="Google" id="ProtNLM"/>
    </source>
</evidence>
<dbReference type="EMBL" id="JBHGCJ010000023">
    <property type="protein sequence ID" value="MFG6111588.1"/>
    <property type="molecule type" value="Genomic_DNA"/>
</dbReference>
<keyword evidence="4" id="KW-1185">Reference proteome</keyword>
<gene>
    <name evidence="3" type="ORF">ACEU0G_001927</name>
</gene>
<dbReference type="SUPFAM" id="SSF53474">
    <property type="entry name" value="alpha/beta-Hydrolases"/>
    <property type="match status" value="1"/>
</dbReference>
<evidence type="ECO:0000256" key="2">
    <source>
        <dbReference type="SAM" id="SignalP"/>
    </source>
</evidence>
<dbReference type="InterPro" id="IPR029058">
    <property type="entry name" value="AB_hydrolase_fold"/>
</dbReference>
<protein>
    <recommendedName>
        <fullName evidence="5">Alpha/beta hydrolase</fullName>
    </recommendedName>
</protein>
<dbReference type="RefSeq" id="WP_394164800.1">
    <property type="nucleotide sequence ID" value="NZ_JBHGCJ010000023.1"/>
</dbReference>
<proteinExistence type="predicted"/>
<evidence type="ECO:0000313" key="3">
    <source>
        <dbReference type="EMBL" id="MFG6111588.1"/>
    </source>
</evidence>